<evidence type="ECO:0000256" key="13">
    <source>
        <dbReference type="RuleBase" id="RU004504"/>
    </source>
</evidence>
<dbReference type="AlphaFoldDB" id="A0AAJ0UIQ1"/>
<keyword evidence="10" id="KW-0535">Nitrogen fixation</keyword>
<dbReference type="InterPro" id="IPR015424">
    <property type="entry name" value="PyrdxlP-dep_Trfase"/>
</dbReference>
<evidence type="ECO:0000256" key="1">
    <source>
        <dbReference type="ARBA" id="ARBA00001933"/>
    </source>
</evidence>
<evidence type="ECO:0000256" key="12">
    <source>
        <dbReference type="ARBA" id="ARBA00050776"/>
    </source>
</evidence>
<keyword evidence="9" id="KW-0411">Iron-sulfur</keyword>
<evidence type="ECO:0000313" key="16">
    <source>
        <dbReference type="Proteomes" id="UP001296967"/>
    </source>
</evidence>
<keyword evidence="16" id="KW-1185">Reference proteome</keyword>
<evidence type="ECO:0000256" key="10">
    <source>
        <dbReference type="ARBA" id="ARBA00023231"/>
    </source>
</evidence>
<dbReference type="PIRSF" id="PIRSF005572">
    <property type="entry name" value="NifS"/>
    <property type="match status" value="1"/>
</dbReference>
<evidence type="ECO:0000256" key="6">
    <source>
        <dbReference type="ARBA" id="ARBA00022723"/>
    </source>
</evidence>
<dbReference type="GO" id="GO:0051536">
    <property type="term" value="F:iron-sulfur cluster binding"/>
    <property type="evidence" value="ECO:0007669"/>
    <property type="project" value="UniProtKB-KW"/>
</dbReference>
<dbReference type="Gene3D" id="3.90.1150.10">
    <property type="entry name" value="Aspartate Aminotransferase, domain 1"/>
    <property type="match status" value="1"/>
</dbReference>
<dbReference type="GO" id="GO:0031071">
    <property type="term" value="F:cysteine desulfurase activity"/>
    <property type="evidence" value="ECO:0007669"/>
    <property type="project" value="UniProtKB-EC"/>
</dbReference>
<reference evidence="15" key="2">
    <citation type="journal article" date="2020" name="Microorganisms">
        <title>Osmotic Adaptation and Compatible Solute Biosynthesis of Phototrophic Bacteria as Revealed from Genome Analyses.</title>
        <authorList>
            <person name="Imhoff J.F."/>
            <person name="Rahn T."/>
            <person name="Kunzel S."/>
            <person name="Keller A."/>
            <person name="Neulinger S.C."/>
        </authorList>
    </citation>
    <scope>NUCLEOTIDE SEQUENCE</scope>
    <source>
        <strain evidence="15">DSM 4395</strain>
    </source>
</reference>
<evidence type="ECO:0000256" key="4">
    <source>
        <dbReference type="ARBA" id="ARBA00012239"/>
    </source>
</evidence>
<gene>
    <name evidence="15" type="ORF">CCR82_17405</name>
</gene>
<keyword evidence="8" id="KW-0408">Iron</keyword>
<dbReference type="InterPro" id="IPR015421">
    <property type="entry name" value="PyrdxlP-dep_Trfase_major"/>
</dbReference>
<reference evidence="15" key="1">
    <citation type="submission" date="2017-05" db="EMBL/GenBank/DDBJ databases">
        <authorList>
            <person name="Imhoff J.F."/>
            <person name="Rahn T."/>
            <person name="Kuenzel S."/>
            <person name="Neulinger S.C."/>
        </authorList>
    </citation>
    <scope>NUCLEOTIDE SEQUENCE</scope>
    <source>
        <strain evidence="15">DSM 4395</strain>
    </source>
</reference>
<dbReference type="InterPro" id="IPR000192">
    <property type="entry name" value="Aminotrans_V_dom"/>
</dbReference>
<sequence>MPPLRLTLWGHRSEHTGEHRSLQLIYLDHNASTPLAPEVITAIQAALSDGFGNPSSPHWAGVPARALVEGARAEVAALLGCATDEIVFTSGGTEANNLALKGVFYANSPSKRPGPAHLINSAIEHPAVTAPLRFLERLGARLTWLPVDSRGQVDPDDLRQALRPETRLVSIMHANNEVGSIQPIAECAAIAREHGVLFHSDAAQSVGKIPTRVDDLGVDLLSIAGHKFQAPKGVGALYVCRGLTLEPLLHGAGHEGGRRAGTESALLAAGLGTACRLAADLSPMTRVEALRERLWQGLQARLGERVMRFGGPARCLPNTLGCAFVGQRGGELLARLDGIAASAGSACHTGEAAPSAVLHAMGVPDALALGAVRFSLGRETTFDEIDTVVERVTDLLAGV</sequence>
<dbReference type="EC" id="2.8.1.7" evidence="4"/>
<keyword evidence="6" id="KW-0479">Metal-binding</keyword>
<dbReference type="Gene3D" id="3.40.640.10">
    <property type="entry name" value="Type I PLP-dependent aspartate aminotransferase-like (Major domain)"/>
    <property type="match status" value="1"/>
</dbReference>
<dbReference type="PROSITE" id="PS00595">
    <property type="entry name" value="AA_TRANSFER_CLASS_5"/>
    <property type="match status" value="1"/>
</dbReference>
<dbReference type="PANTHER" id="PTHR11601">
    <property type="entry name" value="CYSTEINE DESULFURYLASE FAMILY MEMBER"/>
    <property type="match status" value="1"/>
</dbReference>
<evidence type="ECO:0000313" key="15">
    <source>
        <dbReference type="EMBL" id="MBK5932261.1"/>
    </source>
</evidence>
<dbReference type="Gene3D" id="1.10.260.50">
    <property type="match status" value="1"/>
</dbReference>
<dbReference type="InterPro" id="IPR016454">
    <property type="entry name" value="Cysteine_dSase"/>
</dbReference>
<evidence type="ECO:0000259" key="14">
    <source>
        <dbReference type="Pfam" id="PF00266"/>
    </source>
</evidence>
<comment type="caution">
    <text evidence="15">The sequence shown here is derived from an EMBL/GenBank/DDBJ whole genome shotgun (WGS) entry which is preliminary data.</text>
</comment>
<keyword evidence="7" id="KW-0663">Pyridoxal phosphate</keyword>
<evidence type="ECO:0000256" key="11">
    <source>
        <dbReference type="ARBA" id="ARBA00031911"/>
    </source>
</evidence>
<feature type="domain" description="Aminotransferase class V" evidence="14">
    <location>
        <begin position="25"/>
        <end position="387"/>
    </location>
</feature>
<name>A0AAJ0UIQ1_HALSE</name>
<evidence type="ECO:0000256" key="2">
    <source>
        <dbReference type="ARBA" id="ARBA00003120"/>
    </source>
</evidence>
<proteinExistence type="inferred from homology"/>
<evidence type="ECO:0000256" key="8">
    <source>
        <dbReference type="ARBA" id="ARBA00023004"/>
    </source>
</evidence>
<dbReference type="Proteomes" id="UP001296967">
    <property type="component" value="Unassembled WGS sequence"/>
</dbReference>
<evidence type="ECO:0000256" key="9">
    <source>
        <dbReference type="ARBA" id="ARBA00023014"/>
    </source>
</evidence>
<dbReference type="InterPro" id="IPR015422">
    <property type="entry name" value="PyrdxlP-dep_Trfase_small"/>
</dbReference>
<comment type="cofactor">
    <cofactor evidence="1 13">
        <name>pyridoxal 5'-phosphate</name>
        <dbReference type="ChEBI" id="CHEBI:597326"/>
    </cofactor>
</comment>
<dbReference type="PANTHER" id="PTHR11601:SF34">
    <property type="entry name" value="CYSTEINE DESULFURASE"/>
    <property type="match status" value="1"/>
</dbReference>
<dbReference type="FunFam" id="3.40.640.10:FF:000084">
    <property type="entry name" value="IscS-like cysteine desulfurase"/>
    <property type="match status" value="1"/>
</dbReference>
<dbReference type="GO" id="GO:0046872">
    <property type="term" value="F:metal ion binding"/>
    <property type="evidence" value="ECO:0007669"/>
    <property type="project" value="UniProtKB-KW"/>
</dbReference>
<dbReference type="SUPFAM" id="SSF53383">
    <property type="entry name" value="PLP-dependent transferases"/>
    <property type="match status" value="1"/>
</dbReference>
<dbReference type="InterPro" id="IPR020578">
    <property type="entry name" value="Aminotrans_V_PyrdxlP_BS"/>
</dbReference>
<accession>A0AAJ0UIQ1</accession>
<protein>
    <recommendedName>
        <fullName evidence="4">cysteine desulfurase</fullName>
        <ecNumber evidence="4">2.8.1.7</ecNumber>
    </recommendedName>
    <alternativeName>
        <fullName evidence="11">Nitrogenase metalloclusters biosynthesis protein NifS</fullName>
    </alternativeName>
</protein>
<keyword evidence="5" id="KW-0808">Transferase</keyword>
<evidence type="ECO:0000256" key="7">
    <source>
        <dbReference type="ARBA" id="ARBA00022898"/>
    </source>
</evidence>
<dbReference type="EMBL" id="NHSF01000085">
    <property type="protein sequence ID" value="MBK5932261.1"/>
    <property type="molecule type" value="Genomic_DNA"/>
</dbReference>
<evidence type="ECO:0000256" key="3">
    <source>
        <dbReference type="ARBA" id="ARBA00006490"/>
    </source>
</evidence>
<organism evidence="15 16">
    <name type="scientific">Halochromatium salexigens</name>
    <name type="common">Chromatium salexigens</name>
    <dbReference type="NCBI Taxonomy" id="49447"/>
    <lineage>
        <taxon>Bacteria</taxon>
        <taxon>Pseudomonadati</taxon>
        <taxon>Pseudomonadota</taxon>
        <taxon>Gammaproteobacteria</taxon>
        <taxon>Chromatiales</taxon>
        <taxon>Chromatiaceae</taxon>
        <taxon>Halochromatium</taxon>
    </lineage>
</organism>
<dbReference type="Pfam" id="PF00266">
    <property type="entry name" value="Aminotran_5"/>
    <property type="match status" value="1"/>
</dbReference>
<comment type="catalytic activity">
    <reaction evidence="12">
        <text>(sulfur carrier)-H + L-cysteine = (sulfur carrier)-SH + L-alanine</text>
        <dbReference type="Rhea" id="RHEA:43892"/>
        <dbReference type="Rhea" id="RHEA-COMP:14737"/>
        <dbReference type="Rhea" id="RHEA-COMP:14739"/>
        <dbReference type="ChEBI" id="CHEBI:29917"/>
        <dbReference type="ChEBI" id="CHEBI:35235"/>
        <dbReference type="ChEBI" id="CHEBI:57972"/>
        <dbReference type="ChEBI" id="CHEBI:64428"/>
        <dbReference type="EC" id="2.8.1.7"/>
    </reaction>
</comment>
<comment type="similarity">
    <text evidence="3">Belongs to the class-V pyridoxal-phosphate-dependent aminotransferase family. NifS/IscS subfamily.</text>
</comment>
<evidence type="ECO:0000256" key="5">
    <source>
        <dbReference type="ARBA" id="ARBA00022679"/>
    </source>
</evidence>
<comment type="function">
    <text evidence="2">Catalyzes the removal of elemental sulfur atoms from cysteine to produce alanine. Seems to participate in the biosynthesis of the nitrogenase metalloclusters by providing the inorganic sulfur required for the Fe-S core formation.</text>
</comment>